<evidence type="ECO:0000256" key="7">
    <source>
        <dbReference type="ARBA" id="ARBA00039386"/>
    </source>
</evidence>
<keyword evidence="12" id="KW-1185">Reference proteome</keyword>
<comment type="similarity">
    <text evidence="8">Belongs to the Bfd family.</text>
</comment>
<keyword evidence="3" id="KW-0479">Metal-binding</keyword>
<dbReference type="Pfam" id="PF04324">
    <property type="entry name" value="Fer2_BFD"/>
    <property type="match status" value="1"/>
</dbReference>
<evidence type="ECO:0000313" key="11">
    <source>
        <dbReference type="EMBL" id="SNB51242.1"/>
    </source>
</evidence>
<gene>
    <name evidence="11" type="primary">bfd</name>
    <name evidence="11" type="ORF">KEBURONENSIS_00070</name>
</gene>
<evidence type="ECO:0000256" key="8">
    <source>
        <dbReference type="ARBA" id="ARBA00046332"/>
    </source>
</evidence>
<dbReference type="OrthoDB" id="9815350at2"/>
<dbReference type="RefSeq" id="WP_032136540.1">
    <property type="nucleotide sequence ID" value="NZ_CCNJ01000028.1"/>
</dbReference>
<evidence type="ECO:0000313" key="10">
    <source>
        <dbReference type="EMBL" id="SMQ11715.1"/>
    </source>
</evidence>
<reference evidence="10" key="1">
    <citation type="submission" date="2017-05" db="EMBL/GenBank/DDBJ databases">
        <authorList>
            <person name="Song R."/>
            <person name="Chenine A.L."/>
            <person name="Ruprecht R.M."/>
        </authorList>
    </citation>
    <scope>NUCLEOTIDE SEQUENCE</scope>
    <source>
        <strain evidence="10">Kingella_eburonensis</strain>
    </source>
</reference>
<organism evidence="11 12">
    <name type="scientific">Kingella negevensis</name>
    <dbReference type="NCBI Taxonomy" id="1522312"/>
    <lineage>
        <taxon>Bacteria</taxon>
        <taxon>Pseudomonadati</taxon>
        <taxon>Pseudomonadota</taxon>
        <taxon>Betaproteobacteria</taxon>
        <taxon>Neisseriales</taxon>
        <taxon>Neisseriaceae</taxon>
        <taxon>Kingella</taxon>
    </lineage>
</organism>
<dbReference type="InterPro" id="IPR007419">
    <property type="entry name" value="BFD-like_2Fe2S-bd_dom"/>
</dbReference>
<keyword evidence="4" id="KW-0249">Electron transport</keyword>
<evidence type="ECO:0000259" key="9">
    <source>
        <dbReference type="Pfam" id="PF04324"/>
    </source>
</evidence>
<dbReference type="InterPro" id="IPR041854">
    <property type="entry name" value="BFD-like_2Fe2S-bd_dom_sf"/>
</dbReference>
<dbReference type="EMBL" id="FXUV01000001">
    <property type="protein sequence ID" value="SMQ11715.1"/>
    <property type="molecule type" value="Genomic_DNA"/>
</dbReference>
<keyword evidence="6" id="KW-0411">Iron-sulfur</keyword>
<dbReference type="Gene3D" id="1.10.10.1100">
    <property type="entry name" value="BFD-like [2Fe-2S]-binding domain"/>
    <property type="match status" value="1"/>
</dbReference>
<accession>A0A238T8I3</accession>
<dbReference type="EMBL" id="FXUV02000001">
    <property type="protein sequence ID" value="SNB51242.1"/>
    <property type="molecule type" value="Genomic_DNA"/>
</dbReference>
<evidence type="ECO:0000256" key="3">
    <source>
        <dbReference type="ARBA" id="ARBA00022723"/>
    </source>
</evidence>
<evidence type="ECO:0000256" key="4">
    <source>
        <dbReference type="ARBA" id="ARBA00022982"/>
    </source>
</evidence>
<evidence type="ECO:0000256" key="1">
    <source>
        <dbReference type="ARBA" id="ARBA00022448"/>
    </source>
</evidence>
<reference evidence="11 12" key="2">
    <citation type="submission" date="2017-06" db="EMBL/GenBank/DDBJ databases">
        <authorList>
            <person name="Kim H.J."/>
            <person name="Triplett B.A."/>
        </authorList>
    </citation>
    <scope>NUCLEOTIDE SEQUENCE [LARGE SCALE GENOMIC DNA]</scope>
    <source>
        <strain evidence="11">Kingella_eburonensis</strain>
    </source>
</reference>
<keyword evidence="1" id="KW-0813">Transport</keyword>
<keyword evidence="2" id="KW-0001">2Fe-2S</keyword>
<dbReference type="GeneID" id="83626207"/>
<dbReference type="InterPro" id="IPR052371">
    <property type="entry name" value="BFD-associated_ferredoxin"/>
</dbReference>
<dbReference type="STRING" id="1522312.GCA_900177895_02123"/>
<dbReference type="PANTHER" id="PTHR37424:SF1">
    <property type="entry name" value="BACTERIOFERRITIN-ASSOCIATED FERREDOXIN"/>
    <property type="match status" value="1"/>
</dbReference>
<dbReference type="GO" id="GO:0051537">
    <property type="term" value="F:2 iron, 2 sulfur cluster binding"/>
    <property type="evidence" value="ECO:0007669"/>
    <property type="project" value="UniProtKB-KW"/>
</dbReference>
<evidence type="ECO:0000256" key="2">
    <source>
        <dbReference type="ARBA" id="ARBA00022714"/>
    </source>
</evidence>
<evidence type="ECO:0000256" key="5">
    <source>
        <dbReference type="ARBA" id="ARBA00023004"/>
    </source>
</evidence>
<evidence type="ECO:0000313" key="12">
    <source>
        <dbReference type="Proteomes" id="UP000215450"/>
    </source>
</evidence>
<dbReference type="GO" id="GO:0046872">
    <property type="term" value="F:metal ion binding"/>
    <property type="evidence" value="ECO:0007669"/>
    <property type="project" value="UniProtKB-KW"/>
</dbReference>
<sequence>MFVCICNAISDRKIQEAVAAGASSLTDLKNQLGVATCCGSCADLASSYLKASLAANTATSVVSSITVKH</sequence>
<proteinExistence type="inferred from homology"/>
<dbReference type="Proteomes" id="UP000215450">
    <property type="component" value="Unassembled WGS sequence"/>
</dbReference>
<dbReference type="PANTHER" id="PTHR37424">
    <property type="entry name" value="BACTERIOFERRITIN-ASSOCIATED FERREDOXIN"/>
    <property type="match status" value="1"/>
</dbReference>
<evidence type="ECO:0000256" key="6">
    <source>
        <dbReference type="ARBA" id="ARBA00023014"/>
    </source>
</evidence>
<feature type="domain" description="BFD-like [2Fe-2S]-binding" evidence="9">
    <location>
        <begin position="3"/>
        <end position="50"/>
    </location>
</feature>
<protein>
    <recommendedName>
        <fullName evidence="7">Bacterioferritin-associated ferredoxin</fullName>
    </recommendedName>
</protein>
<keyword evidence="5" id="KW-0408">Iron</keyword>
<name>A0A238T8I3_9NEIS</name>
<dbReference type="AlphaFoldDB" id="A0A238T8I3"/>